<organism evidence="4">
    <name type="scientific">uncultured Eubacteriales bacterium</name>
    <dbReference type="NCBI Taxonomy" id="172733"/>
    <lineage>
        <taxon>Bacteria</taxon>
        <taxon>Bacillati</taxon>
        <taxon>Bacillota</taxon>
        <taxon>Clostridia</taxon>
        <taxon>Eubacteriales</taxon>
        <taxon>environmental samples</taxon>
    </lineage>
</organism>
<dbReference type="InterPro" id="IPR006218">
    <property type="entry name" value="DAHP1/KDSA"/>
</dbReference>
<dbReference type="GO" id="GO:0009073">
    <property type="term" value="P:aromatic amino acid family biosynthetic process"/>
    <property type="evidence" value="ECO:0007669"/>
    <property type="project" value="InterPro"/>
</dbReference>
<dbReference type="PANTHER" id="PTHR43018">
    <property type="entry name" value="PHOSPHO-2-DEHYDRO-3-DEOXYHEPTONATE ALDOLASE"/>
    <property type="match status" value="1"/>
</dbReference>
<name>A0A212KFA5_9FIRM</name>
<evidence type="ECO:0000313" key="4">
    <source>
        <dbReference type="EMBL" id="SBW10322.1"/>
    </source>
</evidence>
<dbReference type="InterPro" id="IPR052899">
    <property type="entry name" value="Class-I_DAHP_synthase"/>
</dbReference>
<evidence type="ECO:0000259" key="2">
    <source>
        <dbReference type="Pfam" id="PF00793"/>
    </source>
</evidence>
<keyword evidence="1 4" id="KW-0808">Transferase</keyword>
<dbReference type="SUPFAM" id="SSF51569">
    <property type="entry name" value="Aldolase"/>
    <property type="match status" value="1"/>
</dbReference>
<sequence>MVVILKPDFTPEQMEDAIHSMEAGGVKVMISKGSETTILGAEGDTAKLDEELLSQLPGVERVMRVSEPFKKANRKFHPDDTVVDIGRGVLVGGNRVAIIAGPCSVESEVQITGVARDVKASGALALRGGAYKPRTSPYAFQGMGTQGIDLLMEAREDTGLPIVTELMSADQLPLFEECVDVIQIGARNMQNFDLLKKLGKTQKPILLKRGLSSTIEEWIMSAEYILAGGNPNVILCERGIRTFETYTRNTLDLSAVLAAKRMCHLPVLVDPSHACGKAWMVERMSLAAIAAGADGLIVEVHNDPKNALCDGAQSITPKDFDSLMGKIGAVAACVGRRI</sequence>
<feature type="domain" description="DAHP synthase ferredoxin-like" evidence="3">
    <location>
        <begin position="1"/>
        <end position="67"/>
    </location>
</feature>
<dbReference type="GO" id="GO:0016832">
    <property type="term" value="F:aldehyde-lyase activity"/>
    <property type="evidence" value="ECO:0007669"/>
    <property type="project" value="InterPro"/>
</dbReference>
<dbReference type="NCBIfam" id="NF009239">
    <property type="entry name" value="PRK12595.1"/>
    <property type="match status" value="1"/>
</dbReference>
<dbReference type="Pfam" id="PF00793">
    <property type="entry name" value="DAHP_synth_1"/>
    <property type="match status" value="1"/>
</dbReference>
<dbReference type="Pfam" id="PF18152">
    <property type="entry name" value="DAHP_snth_FXD"/>
    <property type="match status" value="1"/>
</dbReference>
<gene>
    <name evidence="4" type="primary">aroF</name>
    <name evidence="4" type="ORF">KL86CLO1_12903</name>
</gene>
<dbReference type="EC" id="2.5.1.54" evidence="4"/>
<dbReference type="PANTHER" id="PTHR43018:SF2">
    <property type="entry name" value="PHOSPHO-2-DEHYDRO-3-DEOXYHEPTONATE ALDOLASE"/>
    <property type="match status" value="1"/>
</dbReference>
<dbReference type="InterPro" id="IPR041071">
    <property type="entry name" value="DAHP_snth_FXD"/>
</dbReference>
<dbReference type="InterPro" id="IPR006268">
    <property type="entry name" value="DAHP_syn_2"/>
</dbReference>
<dbReference type="NCBIfam" id="TIGR01361">
    <property type="entry name" value="DAHP_synth_Bsub"/>
    <property type="match status" value="1"/>
</dbReference>
<dbReference type="Gene3D" id="3.20.20.70">
    <property type="entry name" value="Aldolase class I"/>
    <property type="match status" value="1"/>
</dbReference>
<dbReference type="EMBL" id="FLUN01000001">
    <property type="protein sequence ID" value="SBW10322.1"/>
    <property type="molecule type" value="Genomic_DNA"/>
</dbReference>
<dbReference type="GO" id="GO:0003849">
    <property type="term" value="F:3-deoxy-7-phosphoheptulonate synthase activity"/>
    <property type="evidence" value="ECO:0007669"/>
    <property type="project" value="UniProtKB-EC"/>
</dbReference>
<evidence type="ECO:0000256" key="1">
    <source>
        <dbReference type="ARBA" id="ARBA00022679"/>
    </source>
</evidence>
<accession>A0A212KFA5</accession>
<dbReference type="NCBIfam" id="NF006421">
    <property type="entry name" value="PRK08673.1"/>
    <property type="match status" value="1"/>
</dbReference>
<reference evidence="4" key="1">
    <citation type="submission" date="2016-04" db="EMBL/GenBank/DDBJ databases">
        <authorList>
            <person name="Evans L.H."/>
            <person name="Alamgir A."/>
            <person name="Owens N."/>
            <person name="Weber N.D."/>
            <person name="Virtaneva K."/>
            <person name="Barbian K."/>
            <person name="Babar A."/>
            <person name="Rosenke K."/>
        </authorList>
    </citation>
    <scope>NUCLEOTIDE SEQUENCE</scope>
    <source>
        <strain evidence="4">86</strain>
    </source>
</reference>
<proteinExistence type="predicted"/>
<protein>
    <submittedName>
        <fullName evidence="4">Phospho-2-dehydro-3-deoxyheptonate aldolase</fullName>
        <ecNumber evidence="4">2.5.1.54</ecNumber>
    </submittedName>
</protein>
<evidence type="ECO:0000259" key="3">
    <source>
        <dbReference type="Pfam" id="PF18152"/>
    </source>
</evidence>
<dbReference type="InterPro" id="IPR013785">
    <property type="entry name" value="Aldolase_TIM"/>
</dbReference>
<dbReference type="AlphaFoldDB" id="A0A212KFA5"/>
<feature type="domain" description="DAHP synthetase I/KDSA" evidence="2">
    <location>
        <begin position="82"/>
        <end position="322"/>
    </location>
</feature>
<dbReference type="Gene3D" id="3.30.70.1140">
    <property type="entry name" value="Phospho-2-dehydro-3-deoxyheptonate aldolase, domain 1"/>
    <property type="match status" value="1"/>
</dbReference>